<name>A0A073IR56_9BACT</name>
<accession>A0A073IR56</accession>
<protein>
    <submittedName>
        <fullName evidence="2">Uncharacterized protein</fullName>
    </submittedName>
</protein>
<organism evidence="2 3">
    <name type="scientific">Synergistes jonesii</name>
    <dbReference type="NCBI Taxonomy" id="2754"/>
    <lineage>
        <taxon>Bacteria</taxon>
        <taxon>Thermotogati</taxon>
        <taxon>Synergistota</taxon>
        <taxon>Synergistia</taxon>
        <taxon>Synergistales</taxon>
        <taxon>Synergistaceae</taxon>
        <taxon>Synergistes</taxon>
    </lineage>
</organism>
<comment type="caution">
    <text evidence="2">The sequence shown here is derived from an EMBL/GenBank/DDBJ whole genome shotgun (WGS) entry which is preliminary data.</text>
</comment>
<reference evidence="2 3" key="1">
    <citation type="submission" date="2014-04" db="EMBL/GenBank/DDBJ databases">
        <title>Draft Genome Sequence of Synergistes jonesii.</title>
        <authorList>
            <person name="Coil D.A."/>
            <person name="Eisen J.A."/>
            <person name="Holland-Moritz H.E."/>
        </authorList>
    </citation>
    <scope>NUCLEOTIDE SEQUENCE [LARGE SCALE GENOMIC DNA]</scope>
    <source>
        <strain evidence="2 3">78-1</strain>
    </source>
</reference>
<dbReference type="AlphaFoldDB" id="A0A073IR56"/>
<sequence>MIIITNILYLSILFLIFFDKLHKVYILFGQLKIFSTKYKEISNILYCFVLIVLLLYAILSSMPKHHRRVRLSRQRHLIWHLR</sequence>
<evidence type="ECO:0000313" key="3">
    <source>
        <dbReference type="Proteomes" id="UP000027665"/>
    </source>
</evidence>
<evidence type="ECO:0000313" key="2">
    <source>
        <dbReference type="EMBL" id="KEJ91956.1"/>
    </source>
</evidence>
<keyword evidence="3" id="KW-1185">Reference proteome</keyword>
<gene>
    <name evidence="2" type="ORF">EH55_06105</name>
</gene>
<proteinExistence type="predicted"/>
<dbReference type="STRING" id="2754.EH55_06105"/>
<dbReference type="Proteomes" id="UP000027665">
    <property type="component" value="Unassembled WGS sequence"/>
</dbReference>
<feature type="transmembrane region" description="Helical" evidence="1">
    <location>
        <begin position="7"/>
        <end position="29"/>
    </location>
</feature>
<keyword evidence="1" id="KW-1133">Transmembrane helix</keyword>
<feature type="transmembrane region" description="Helical" evidence="1">
    <location>
        <begin position="41"/>
        <end position="59"/>
    </location>
</feature>
<keyword evidence="1" id="KW-0812">Transmembrane</keyword>
<evidence type="ECO:0000256" key="1">
    <source>
        <dbReference type="SAM" id="Phobius"/>
    </source>
</evidence>
<dbReference type="EMBL" id="JMKI01000036">
    <property type="protein sequence ID" value="KEJ91956.1"/>
    <property type="molecule type" value="Genomic_DNA"/>
</dbReference>
<keyword evidence="1" id="KW-0472">Membrane</keyword>